<sequence length="990" mass="112328">MDRKRHKGLGTARASPQNDAQAHRPTPAISGQGLPCQVRARLKTRVPRQKLRFATWNIGSLTGRCRELADVLMRRRVQCAFLQETRWKGNKSRNIGQGYRLIYTGSPSGRNGVAVVLSEELQNGLLEVDRRSDRLMRVRVLIEGVITNLISAYAPQAGCSASEKETFWEQYEGVLLAVPSTELVLVGGDLNGHVGRAAEPYERVHGGFGHGLRNAEGENILRTCIASDLAVVNTFFQKNSQHLITYKCGSHSTQIDYLLTRRCHMGRVTNCKVIPGESLTAQHRLLVMDFNVTPKRKVAEKRRPRIKWWLLNGPMQTDFLAEVKSHNLSTNTETAQEAWDRAQSAIIAAGRRVLGVSRGGRVIDKETWWWNDEVQEVTREKKAAFKKWQESNSPEDRLEYTVAKRASKRAVARARSESLSPLYDKLETVEGQKLIYKLARSRDKVTQDIAKCLCVRDSQGTLLCNHDSVKERWRSYFQELLNTQHPCSLHHDPPPNLGLIAPITLDETRNCLRRMKNGKAVGPDDIPIEAWKSLGSLGVLMLTDLFNHILNTGKMPHQWRLSFITPIYKGRGSVQDCGSYRGIKLMSHTMKLFERMIDLRLRRECTVSESQYGFQPGSGTMDAIFALRTLMEAYREKRRALHVAFLDLQKAFDCVPRQCIWWALRSKGIPEAYIEIIRGMYHDSASMVRTAVGDTRPFPITVGVHQGSALSPFLFNVVLDTVSAHIQDQPPWLMMYADDIALIAENRLTLERKVNLWKGTLENGGLKLNVSKTEYMACGSRDSSTILIGPEPAVKSEKFRYLGSVMHESGGIDHDVHGRISAAWAKWREVTGVVCDRRIPPKLKGLIYKSIVRPVLLYGSECWPALSRHTQELHVTEMKMLRWMCGVTRSDRIRNTFIRGSLGVRDVADKLQERRLRWFGHVTRRPKNYVGRKCLAILVPGARPPGRPRKRWLDVVMQDMRANGLTTEDAKDRAKWSRLSRKADPGNSRD</sequence>
<dbReference type="CDD" id="cd09076">
    <property type="entry name" value="L1-EN"/>
    <property type="match status" value="1"/>
</dbReference>
<dbReference type="InterPro" id="IPR043502">
    <property type="entry name" value="DNA/RNA_pol_sf"/>
</dbReference>
<keyword evidence="3" id="KW-0540">Nuclease</keyword>
<keyword evidence="3" id="KW-0255">Endonuclease</keyword>
<dbReference type="Gene3D" id="3.30.70.270">
    <property type="match status" value="1"/>
</dbReference>
<dbReference type="GO" id="GO:0003964">
    <property type="term" value="F:RNA-directed DNA polymerase activity"/>
    <property type="evidence" value="ECO:0007669"/>
    <property type="project" value="UniProtKB-KW"/>
</dbReference>
<feature type="region of interest" description="Disordered" evidence="1">
    <location>
        <begin position="1"/>
        <end position="32"/>
    </location>
</feature>
<proteinExistence type="predicted"/>
<organism evidence="3">
    <name type="scientific">Heliconius melpomene</name>
    <name type="common">Postman butterfly</name>
    <dbReference type="NCBI Taxonomy" id="34740"/>
    <lineage>
        <taxon>Eukaryota</taxon>
        <taxon>Metazoa</taxon>
        <taxon>Ecdysozoa</taxon>
        <taxon>Arthropoda</taxon>
        <taxon>Hexapoda</taxon>
        <taxon>Insecta</taxon>
        <taxon>Pterygota</taxon>
        <taxon>Neoptera</taxon>
        <taxon>Endopterygota</taxon>
        <taxon>Lepidoptera</taxon>
        <taxon>Glossata</taxon>
        <taxon>Ditrysia</taxon>
        <taxon>Papilionoidea</taxon>
        <taxon>Nymphalidae</taxon>
        <taxon>Heliconiinae</taxon>
        <taxon>Heliconiini</taxon>
        <taxon>Heliconius</taxon>
    </lineage>
</organism>
<keyword evidence="3" id="KW-0548">Nucleotidyltransferase</keyword>
<dbReference type="PANTHER" id="PTHR47027:SF28">
    <property type="entry name" value="ENDONUCLEASE-REVERSE TRANSCRIPTASE"/>
    <property type="match status" value="1"/>
</dbReference>
<dbReference type="InterPro" id="IPR043128">
    <property type="entry name" value="Rev_trsase/Diguanyl_cyclase"/>
</dbReference>
<dbReference type="InterPro" id="IPR005135">
    <property type="entry name" value="Endo/exonuclease/phosphatase"/>
</dbReference>
<dbReference type="InterPro" id="IPR000477">
    <property type="entry name" value="RT_dom"/>
</dbReference>
<feature type="region of interest" description="Disordered" evidence="1">
    <location>
        <begin position="964"/>
        <end position="990"/>
    </location>
</feature>
<dbReference type="GO" id="GO:0004519">
    <property type="term" value="F:endonuclease activity"/>
    <property type="evidence" value="ECO:0007669"/>
    <property type="project" value="UniProtKB-KW"/>
</dbReference>
<dbReference type="PROSITE" id="PS50878">
    <property type="entry name" value="RT_POL"/>
    <property type="match status" value="1"/>
</dbReference>
<dbReference type="EMBL" id="CU462842">
    <property type="protein sequence ID" value="CBA11992.1"/>
    <property type="molecule type" value="Genomic_DNA"/>
</dbReference>
<dbReference type="Pfam" id="PF03372">
    <property type="entry name" value="Exo_endo_phos"/>
    <property type="match status" value="1"/>
</dbReference>
<keyword evidence="3" id="KW-0695">RNA-directed DNA polymerase</keyword>
<dbReference type="CDD" id="cd01650">
    <property type="entry name" value="RT_nLTR_like"/>
    <property type="match status" value="1"/>
</dbReference>
<protein>
    <submittedName>
        <fullName evidence="3">Endonuclease-reverse transcriptase HmRTE-e01</fullName>
    </submittedName>
</protein>
<dbReference type="Pfam" id="PF00078">
    <property type="entry name" value="RVT_1"/>
    <property type="match status" value="1"/>
</dbReference>
<evidence type="ECO:0000256" key="1">
    <source>
        <dbReference type="SAM" id="MobiDB-lite"/>
    </source>
</evidence>
<reference evidence="3" key="1">
    <citation type="submission" date="2007-06" db="EMBL/GenBank/DDBJ databases">
        <authorList>
            <person name="Glithero R."/>
        </authorList>
    </citation>
    <scope>NUCLEOTIDE SEQUENCE</scope>
</reference>
<dbReference type="PANTHER" id="PTHR47027">
    <property type="entry name" value="REVERSE TRANSCRIPTASE DOMAIN-CONTAINING PROTEIN"/>
    <property type="match status" value="1"/>
</dbReference>
<feature type="domain" description="Reverse transcriptase" evidence="2">
    <location>
        <begin position="548"/>
        <end position="806"/>
    </location>
</feature>
<dbReference type="SUPFAM" id="SSF56672">
    <property type="entry name" value="DNA/RNA polymerases"/>
    <property type="match status" value="1"/>
</dbReference>
<dbReference type="AlphaFoldDB" id="C6Y4D5"/>
<accession>C6Y4D5</accession>
<keyword evidence="3" id="KW-0378">Hydrolase</keyword>
<name>C6Y4D5_HELME</name>
<evidence type="ECO:0000313" key="3">
    <source>
        <dbReference type="EMBL" id="CBA11992.1"/>
    </source>
</evidence>
<dbReference type="Gene3D" id="3.60.10.10">
    <property type="entry name" value="Endonuclease/exonuclease/phosphatase"/>
    <property type="match status" value="1"/>
</dbReference>
<gene>
    <name evidence="3" type="ORF">HM01045</name>
</gene>
<keyword evidence="3" id="KW-0808">Transferase</keyword>
<feature type="compositionally biased region" description="Basic and acidic residues" evidence="1">
    <location>
        <begin position="968"/>
        <end position="990"/>
    </location>
</feature>
<evidence type="ECO:0000259" key="2">
    <source>
        <dbReference type="PROSITE" id="PS50878"/>
    </source>
</evidence>
<dbReference type="InterPro" id="IPR036691">
    <property type="entry name" value="Endo/exonu/phosph_ase_sf"/>
</dbReference>
<dbReference type="SUPFAM" id="SSF56219">
    <property type="entry name" value="DNase I-like"/>
    <property type="match status" value="1"/>
</dbReference>